<feature type="signal peptide" evidence="1">
    <location>
        <begin position="1"/>
        <end position="21"/>
    </location>
</feature>
<proteinExistence type="predicted"/>
<dbReference type="InterPro" id="IPR006059">
    <property type="entry name" value="SBP"/>
</dbReference>
<evidence type="ECO:0000313" key="3">
    <source>
        <dbReference type="Proteomes" id="UP000028549"/>
    </source>
</evidence>
<reference evidence="2 3" key="1">
    <citation type="journal article" date="2005" name="Int. J. Syst. Evol. Microbiol.">
        <title>Bacillus cibi sp. nov., isolated from jeotgal, a traditional Korean fermented seafood.</title>
        <authorList>
            <person name="Yoon J.H."/>
            <person name="Lee C.H."/>
            <person name="Oh T.K."/>
        </authorList>
    </citation>
    <scope>NUCLEOTIDE SEQUENCE [LARGE SCALE GENOMIC DNA]</scope>
    <source>
        <strain evidence="2 3">DSM 16189</strain>
    </source>
</reference>
<dbReference type="AlphaFoldDB" id="A0A084H1D3"/>
<dbReference type="RefSeq" id="WP_029285512.1">
    <property type="nucleotide sequence ID" value="NZ_JNVC02000002.1"/>
</dbReference>
<accession>A0A084H1D3</accession>
<protein>
    <submittedName>
        <fullName evidence="2">Sugar ABC transporter substrate-binding protein</fullName>
    </submittedName>
</protein>
<gene>
    <name evidence="2" type="ORF">GS18_0207305</name>
</gene>
<sequence>MKKAISLICMVLIIGMLSACSGGNSEKTSKDDNKLTAWAWNINVPVLEAAAERYKKENPDFELEIVELGREDVYQKLTTGLQAGGQGLPDIVLVEDDRIQGYAEAYPKAFLDLKKYGFEEQKDKFPTSKTDLLTVNDKVVGFPFDGGPTGVFYRTDMFEEAGVKAEDIETWDQFIEAGKTIKEKTGKAMLGLDLNGDDGLYRMMMNQQGSLYFDDKGELVLTSEQSMNAAKVIKQLKDEGLVKNTVGWDAWISAMVSGEVATAPSGAWLSGSITGQGKDTSGKWGVIPLPAFEEGGNRASNLGGSNYVIMENTNMKQEAYDFLEFFSTDEETQLEAMKGGLFPTLNTIYDEPVFTEKQEFFTNQPIWQTFTQQMDSIPSVNYTGNYSVAMDESIKAQSEAVSGKVSIEDAYKAAEDRLKNRVK</sequence>
<dbReference type="PANTHER" id="PTHR43649">
    <property type="entry name" value="ARABINOSE-BINDING PROTEIN-RELATED"/>
    <property type="match status" value="1"/>
</dbReference>
<dbReference type="SUPFAM" id="SSF53850">
    <property type="entry name" value="Periplasmic binding protein-like II"/>
    <property type="match status" value="1"/>
</dbReference>
<keyword evidence="3" id="KW-1185">Reference proteome</keyword>
<dbReference type="InterPro" id="IPR050490">
    <property type="entry name" value="Bact_solute-bd_prot1"/>
</dbReference>
<dbReference type="STRING" id="246786.GS18_0207305"/>
<evidence type="ECO:0000313" key="2">
    <source>
        <dbReference type="EMBL" id="KEZ53395.1"/>
    </source>
</evidence>
<evidence type="ECO:0000256" key="1">
    <source>
        <dbReference type="SAM" id="SignalP"/>
    </source>
</evidence>
<comment type="caution">
    <text evidence="2">The sequence shown here is derived from an EMBL/GenBank/DDBJ whole genome shotgun (WGS) entry which is preliminary data.</text>
</comment>
<dbReference type="Proteomes" id="UP000028549">
    <property type="component" value="Unassembled WGS sequence"/>
</dbReference>
<name>A0A084H1D3_METID</name>
<dbReference type="CDD" id="cd13585">
    <property type="entry name" value="PBP2_TMBP_like"/>
    <property type="match status" value="1"/>
</dbReference>
<dbReference type="OrthoDB" id="9768630at2"/>
<organism evidence="2 3">
    <name type="scientific">Metabacillus indicus</name>
    <name type="common">Bacillus indicus</name>
    <dbReference type="NCBI Taxonomy" id="246786"/>
    <lineage>
        <taxon>Bacteria</taxon>
        <taxon>Bacillati</taxon>
        <taxon>Bacillota</taxon>
        <taxon>Bacilli</taxon>
        <taxon>Bacillales</taxon>
        <taxon>Bacillaceae</taxon>
        <taxon>Metabacillus</taxon>
    </lineage>
</organism>
<dbReference type="Pfam" id="PF13416">
    <property type="entry name" value="SBP_bac_8"/>
    <property type="match status" value="1"/>
</dbReference>
<keyword evidence="1" id="KW-0732">Signal</keyword>
<dbReference type="PROSITE" id="PS51257">
    <property type="entry name" value="PROKAR_LIPOPROTEIN"/>
    <property type="match status" value="1"/>
</dbReference>
<dbReference type="Gene3D" id="3.40.190.10">
    <property type="entry name" value="Periplasmic binding protein-like II"/>
    <property type="match status" value="1"/>
</dbReference>
<dbReference type="PANTHER" id="PTHR43649:SF32">
    <property type="entry name" value="SUGAR BINDING SECRETED PROTEIN"/>
    <property type="match status" value="1"/>
</dbReference>
<dbReference type="EMBL" id="JNVC02000002">
    <property type="protein sequence ID" value="KEZ53395.1"/>
    <property type="molecule type" value="Genomic_DNA"/>
</dbReference>
<feature type="chain" id="PRO_5038879588" evidence="1">
    <location>
        <begin position="22"/>
        <end position="423"/>
    </location>
</feature>